<protein>
    <submittedName>
        <fullName evidence="2">Uncharacterized protein</fullName>
    </submittedName>
</protein>
<feature type="compositionally biased region" description="Low complexity" evidence="1">
    <location>
        <begin position="7"/>
        <end position="24"/>
    </location>
</feature>
<sequence length="106" mass="11554">MSGTNEAAGPSTGNTNGNAAAATTIPVQPAKIAKNSRLPATMVTPSGQIQKSQKKNNKNKQISKKQKARSEKGKERAVELSEKLGNRVKEREEKKAKRQRAKKAWE</sequence>
<dbReference type="EMBL" id="CP144101">
    <property type="protein sequence ID" value="WWC88572.1"/>
    <property type="molecule type" value="Genomic_DNA"/>
</dbReference>
<dbReference type="GeneID" id="91094154"/>
<keyword evidence="3" id="KW-1185">Reference proteome</keyword>
<feature type="compositionally biased region" description="Basic residues" evidence="1">
    <location>
        <begin position="96"/>
        <end position="106"/>
    </location>
</feature>
<dbReference type="AlphaFoldDB" id="A0AAX4JVH4"/>
<feature type="compositionally biased region" description="Basic residues" evidence="1">
    <location>
        <begin position="52"/>
        <end position="67"/>
    </location>
</feature>
<organism evidence="2 3">
    <name type="scientific">Kwoniella dendrophila CBS 6074</name>
    <dbReference type="NCBI Taxonomy" id="1295534"/>
    <lineage>
        <taxon>Eukaryota</taxon>
        <taxon>Fungi</taxon>
        <taxon>Dikarya</taxon>
        <taxon>Basidiomycota</taxon>
        <taxon>Agaricomycotina</taxon>
        <taxon>Tremellomycetes</taxon>
        <taxon>Tremellales</taxon>
        <taxon>Cryptococcaceae</taxon>
        <taxon>Kwoniella</taxon>
    </lineage>
</organism>
<accession>A0AAX4JVH4</accession>
<proteinExistence type="predicted"/>
<evidence type="ECO:0000313" key="3">
    <source>
        <dbReference type="Proteomes" id="UP001355207"/>
    </source>
</evidence>
<dbReference type="Proteomes" id="UP001355207">
    <property type="component" value="Chromosome 4"/>
</dbReference>
<reference evidence="2 3" key="1">
    <citation type="submission" date="2024-01" db="EMBL/GenBank/DDBJ databases">
        <title>Comparative genomics of Cryptococcus and Kwoniella reveals pathogenesis evolution and contrasting modes of karyotype evolution via chromosome fusion or intercentromeric recombination.</title>
        <authorList>
            <person name="Coelho M.A."/>
            <person name="David-Palma M."/>
            <person name="Shea T."/>
            <person name="Bowers K."/>
            <person name="McGinley-Smith S."/>
            <person name="Mohammad A.W."/>
            <person name="Gnirke A."/>
            <person name="Yurkov A.M."/>
            <person name="Nowrousian M."/>
            <person name="Sun S."/>
            <person name="Cuomo C.A."/>
            <person name="Heitman J."/>
        </authorList>
    </citation>
    <scope>NUCLEOTIDE SEQUENCE [LARGE SCALE GENOMIC DNA]</scope>
    <source>
        <strain evidence="2 3">CBS 6074</strain>
    </source>
</reference>
<gene>
    <name evidence="2" type="ORF">L201_003484</name>
</gene>
<name>A0AAX4JVH4_9TREE</name>
<dbReference type="RefSeq" id="XP_066075335.1">
    <property type="nucleotide sequence ID" value="XM_066219238.1"/>
</dbReference>
<feature type="region of interest" description="Disordered" evidence="1">
    <location>
        <begin position="1"/>
        <end position="106"/>
    </location>
</feature>
<feature type="compositionally biased region" description="Basic and acidic residues" evidence="1">
    <location>
        <begin position="68"/>
        <end position="95"/>
    </location>
</feature>
<evidence type="ECO:0000313" key="2">
    <source>
        <dbReference type="EMBL" id="WWC88572.1"/>
    </source>
</evidence>
<evidence type="ECO:0000256" key="1">
    <source>
        <dbReference type="SAM" id="MobiDB-lite"/>
    </source>
</evidence>